<evidence type="ECO:0000256" key="6">
    <source>
        <dbReference type="RuleBase" id="RU000384"/>
    </source>
</evidence>
<evidence type="ECO:0000256" key="4">
    <source>
        <dbReference type="ARBA" id="ARBA00022840"/>
    </source>
</evidence>
<dbReference type="InterPro" id="IPR036651">
    <property type="entry name" value="Gln_synt_N_sf"/>
</dbReference>
<dbReference type="PANTHER" id="PTHR43785:SF12">
    <property type="entry name" value="TYPE-1 GLUTAMINE SYNTHETASE 2"/>
    <property type="match status" value="1"/>
</dbReference>
<keyword evidence="4" id="KW-0067">ATP-binding</keyword>
<dbReference type="Gene3D" id="3.10.20.70">
    <property type="entry name" value="Glutamine synthetase, N-terminal domain"/>
    <property type="match status" value="1"/>
</dbReference>
<evidence type="ECO:0000313" key="9">
    <source>
        <dbReference type="Proteomes" id="UP000541421"/>
    </source>
</evidence>
<evidence type="ECO:0000256" key="3">
    <source>
        <dbReference type="ARBA" id="ARBA00022741"/>
    </source>
</evidence>
<dbReference type="GO" id="GO:0006576">
    <property type="term" value="P:biogenic amine metabolic process"/>
    <property type="evidence" value="ECO:0007669"/>
    <property type="project" value="UniProtKB-ARBA"/>
</dbReference>
<dbReference type="Proteomes" id="UP000541421">
    <property type="component" value="Unassembled WGS sequence"/>
</dbReference>
<keyword evidence="9" id="KW-1185">Reference proteome</keyword>
<organism evidence="8 9">
    <name type="scientific">Pelistega europaea</name>
    <dbReference type="NCBI Taxonomy" id="106147"/>
    <lineage>
        <taxon>Bacteria</taxon>
        <taxon>Pseudomonadati</taxon>
        <taxon>Pseudomonadota</taxon>
        <taxon>Betaproteobacteria</taxon>
        <taxon>Burkholderiales</taxon>
        <taxon>Alcaligenaceae</taxon>
        <taxon>Pelistega</taxon>
    </lineage>
</organism>
<dbReference type="PROSITE" id="PS51987">
    <property type="entry name" value="GS_CATALYTIC"/>
    <property type="match status" value="1"/>
</dbReference>
<dbReference type="GO" id="GO:0042402">
    <property type="term" value="P:biogenic amine catabolic process"/>
    <property type="evidence" value="ECO:0007669"/>
    <property type="project" value="UniProtKB-ARBA"/>
</dbReference>
<evidence type="ECO:0000313" key="8">
    <source>
        <dbReference type="EMBL" id="NOL48994.1"/>
    </source>
</evidence>
<dbReference type="InterPro" id="IPR014746">
    <property type="entry name" value="Gln_synth/guanido_kin_cat_dom"/>
</dbReference>
<dbReference type="GO" id="GO:0006542">
    <property type="term" value="P:glutamine biosynthetic process"/>
    <property type="evidence" value="ECO:0007669"/>
    <property type="project" value="InterPro"/>
</dbReference>
<keyword evidence="3" id="KW-0547">Nucleotide-binding</keyword>
<keyword evidence="2" id="KW-0436">Ligase</keyword>
<gene>
    <name evidence="8" type="ORF">HKX40_02395</name>
</gene>
<accession>A0A7Y4L8N2</accession>
<reference evidence="8 9" key="1">
    <citation type="submission" date="2020-05" db="EMBL/GenBank/DDBJ databases">
        <authorList>
            <person name="Niu N."/>
        </authorList>
    </citation>
    <scope>NUCLEOTIDE SEQUENCE [LARGE SCALE GENOMIC DNA]</scope>
    <source>
        <strain evidence="8 9">LMG10982</strain>
    </source>
</reference>
<dbReference type="EMBL" id="JABGBO010000002">
    <property type="protein sequence ID" value="NOL48994.1"/>
    <property type="molecule type" value="Genomic_DNA"/>
</dbReference>
<dbReference type="AlphaFoldDB" id="A0A7Y4L8N2"/>
<proteinExistence type="inferred from homology"/>
<evidence type="ECO:0000259" key="7">
    <source>
        <dbReference type="PROSITE" id="PS51987"/>
    </source>
</evidence>
<comment type="similarity">
    <text evidence="1 5 6">Belongs to the glutamine synthetase family.</text>
</comment>
<evidence type="ECO:0000256" key="5">
    <source>
        <dbReference type="PROSITE-ProRule" id="PRU01331"/>
    </source>
</evidence>
<dbReference type="Gene3D" id="3.30.590.10">
    <property type="entry name" value="Glutamine synthetase/guanido kinase, catalytic domain"/>
    <property type="match status" value="1"/>
</dbReference>
<dbReference type="RefSeq" id="WP_171587978.1">
    <property type="nucleotide sequence ID" value="NZ_JABGBO010000002.1"/>
</dbReference>
<feature type="domain" description="GS catalytic" evidence="7">
    <location>
        <begin position="120"/>
        <end position="457"/>
    </location>
</feature>
<dbReference type="GO" id="GO:0005524">
    <property type="term" value="F:ATP binding"/>
    <property type="evidence" value="ECO:0007669"/>
    <property type="project" value="UniProtKB-KW"/>
</dbReference>
<sequence>MGNTYTREQAIKDILEIIEARNISHIKVTFCDMDGVMVGKYMSVAKFKSALTSDFAFCDVVFGWDLNDQLFDNVKLTGWQTGYGDAEIRLIPEKWRELPLENNTILVPGEVVGRIAPLCPRQVLNRVLAKGREMGYRTMAGFEYEFLVCDESHLSLRERSFESPRPLGHGAFGYSLLRTSANNDFYETLLSVCTQMNIPIEGFHEETGPGQVELALQAMEAHDAADNAALFKAMSKVLAQKQNRMVSFMAKWSEDYSGQGGHVHVSLVRENGDSVFYDPSQPNNISQEMRWFIGGLQSMARDLMPIHAPTINSYRRLVPGYWAPTSALWGIDNRTTAIRAISGSPKSQRVEYRVPGADTNPYLVAASIFAAGLHGIENRIEPEAPAMGNAYTQTPPAHLQLPRTLWDAAQCLKQSESARKWLGDDFVEHFAATREWEEREFQKHVSDWERNRYFEII</sequence>
<protein>
    <submittedName>
        <fullName evidence="8">Glutamine synthetase</fullName>
    </submittedName>
</protein>
<dbReference type="PANTHER" id="PTHR43785">
    <property type="entry name" value="GAMMA-GLUTAMYLPUTRESCINE SYNTHETASE"/>
    <property type="match status" value="1"/>
</dbReference>
<comment type="caution">
    <text evidence="8">The sequence shown here is derived from an EMBL/GenBank/DDBJ whole genome shotgun (WGS) entry which is preliminary data.</text>
</comment>
<evidence type="ECO:0000256" key="1">
    <source>
        <dbReference type="ARBA" id="ARBA00009897"/>
    </source>
</evidence>
<dbReference type="SMART" id="SM01230">
    <property type="entry name" value="Gln-synt_C"/>
    <property type="match status" value="1"/>
</dbReference>
<dbReference type="GO" id="GO:0004356">
    <property type="term" value="F:glutamine synthetase activity"/>
    <property type="evidence" value="ECO:0007669"/>
    <property type="project" value="InterPro"/>
</dbReference>
<evidence type="ECO:0000256" key="2">
    <source>
        <dbReference type="ARBA" id="ARBA00022598"/>
    </source>
</evidence>
<dbReference type="SUPFAM" id="SSF54368">
    <property type="entry name" value="Glutamine synthetase, N-terminal domain"/>
    <property type="match status" value="1"/>
</dbReference>
<dbReference type="Pfam" id="PF00120">
    <property type="entry name" value="Gln-synt_C"/>
    <property type="match status" value="1"/>
</dbReference>
<name>A0A7Y4L8N2_9BURK</name>
<dbReference type="SUPFAM" id="SSF55931">
    <property type="entry name" value="Glutamine synthetase/guanido kinase"/>
    <property type="match status" value="1"/>
</dbReference>
<dbReference type="FunFam" id="3.30.590.10:FF:000005">
    <property type="entry name" value="Probable glutamine synthetase"/>
    <property type="match status" value="1"/>
</dbReference>
<dbReference type="InterPro" id="IPR008146">
    <property type="entry name" value="Gln_synth_cat_dom"/>
</dbReference>